<evidence type="ECO:0000256" key="10">
    <source>
        <dbReference type="ARBA" id="ARBA00022960"/>
    </source>
</evidence>
<feature type="binding site" evidence="18">
    <location>
        <position position="366"/>
    </location>
    <ligand>
        <name>acetyl-CoA</name>
        <dbReference type="ChEBI" id="CHEBI:57288"/>
    </ligand>
</feature>
<evidence type="ECO:0000256" key="2">
    <source>
        <dbReference type="ARBA" id="ARBA00007707"/>
    </source>
</evidence>
<dbReference type="GO" id="GO:0009245">
    <property type="term" value="P:lipid A biosynthetic process"/>
    <property type="evidence" value="ECO:0007669"/>
    <property type="project" value="UniProtKB-UniRule"/>
</dbReference>
<feature type="binding site" evidence="18">
    <location>
        <position position="173"/>
    </location>
    <ligand>
        <name>UDP-N-acetyl-alpha-D-glucosamine</name>
        <dbReference type="ChEBI" id="CHEBI:57705"/>
    </ligand>
</feature>
<proteinExistence type="inferred from homology"/>
<feature type="binding site" evidence="18">
    <location>
        <position position="77"/>
    </location>
    <ligand>
        <name>UDP-N-acetyl-alpha-D-glucosamine</name>
        <dbReference type="ChEBI" id="CHEBI:57705"/>
    </ligand>
</feature>
<dbReference type="InterPro" id="IPR029044">
    <property type="entry name" value="Nucleotide-diphossugar_trans"/>
</dbReference>
<organism evidence="20 21">
    <name type="scientific">Elstera litoralis</name>
    <dbReference type="NCBI Taxonomy" id="552518"/>
    <lineage>
        <taxon>Bacteria</taxon>
        <taxon>Pseudomonadati</taxon>
        <taxon>Pseudomonadota</taxon>
        <taxon>Alphaproteobacteria</taxon>
        <taxon>Rhodospirillales</taxon>
        <taxon>Rhodospirillaceae</taxon>
        <taxon>Elstera</taxon>
    </lineage>
</organism>
<evidence type="ECO:0000256" key="13">
    <source>
        <dbReference type="ARBA" id="ARBA00023315"/>
    </source>
</evidence>
<feature type="binding site" evidence="18">
    <location>
        <position position="106"/>
    </location>
    <ligand>
        <name>Mg(2+)</name>
        <dbReference type="ChEBI" id="CHEBI:18420"/>
    </ligand>
</feature>
<dbReference type="GO" id="GO:0009252">
    <property type="term" value="P:peptidoglycan biosynthetic process"/>
    <property type="evidence" value="ECO:0007669"/>
    <property type="project" value="UniProtKB-UniRule"/>
</dbReference>
<feature type="binding site" evidence="18">
    <location>
        <begin position="82"/>
        <end position="83"/>
    </location>
    <ligand>
        <name>UDP-N-acetyl-alpha-D-glucosamine</name>
        <dbReference type="ChEBI" id="CHEBI:57705"/>
    </ligand>
</feature>
<feature type="binding site" evidence="18">
    <location>
        <position position="363"/>
    </location>
    <ligand>
        <name>UDP-N-acetyl-alpha-D-glucosamine</name>
        <dbReference type="ChEBI" id="CHEBI:57705"/>
    </ligand>
</feature>
<feature type="binding site" evidence="18">
    <location>
        <position position="230"/>
    </location>
    <ligand>
        <name>UDP-N-acetyl-alpha-D-glucosamine</name>
        <dbReference type="ChEBI" id="CHEBI:57705"/>
    </ligand>
</feature>
<dbReference type="CDD" id="cd02540">
    <property type="entry name" value="GT2_GlmU_N_bac"/>
    <property type="match status" value="1"/>
</dbReference>
<feature type="binding site" evidence="18">
    <location>
        <position position="143"/>
    </location>
    <ligand>
        <name>UDP-N-acetyl-alpha-D-glucosamine</name>
        <dbReference type="ChEBI" id="CHEBI:57705"/>
    </ligand>
</feature>
<keyword evidence="13 18" id="KW-0012">Acyltransferase</keyword>
<feature type="binding site" evidence="18">
    <location>
        <position position="319"/>
    </location>
    <ligand>
        <name>UDP-N-acetyl-alpha-D-glucosamine</name>
        <dbReference type="ChEBI" id="CHEBI:57705"/>
    </ligand>
</feature>
<dbReference type="AlphaFoldDB" id="A0A0F3IW95"/>
<feature type="binding site" evidence="18">
    <location>
        <position position="230"/>
    </location>
    <ligand>
        <name>Mg(2+)</name>
        <dbReference type="ChEBI" id="CHEBI:18420"/>
    </ligand>
</feature>
<feature type="binding site" evidence="18">
    <location>
        <begin position="9"/>
        <end position="12"/>
    </location>
    <ligand>
        <name>UDP-N-acetyl-alpha-D-glucosamine</name>
        <dbReference type="ChEBI" id="CHEBI:57705"/>
    </ligand>
</feature>
<evidence type="ECO:0000256" key="14">
    <source>
        <dbReference type="ARBA" id="ARBA00023316"/>
    </source>
</evidence>
<keyword evidence="14 18" id="KW-0961">Cell wall biogenesis/degradation</keyword>
<keyword evidence="12 18" id="KW-0511">Multifunctional enzyme</keyword>
<dbReference type="InterPro" id="IPR025877">
    <property type="entry name" value="MobA-like_NTP_Trfase"/>
</dbReference>
<protein>
    <recommendedName>
        <fullName evidence="18">Bifunctional protein GlmU</fullName>
    </recommendedName>
    <domain>
        <recommendedName>
            <fullName evidence="18">UDP-N-acetylglucosamine pyrophosphorylase</fullName>
            <ecNumber evidence="18">2.7.7.23</ecNumber>
        </recommendedName>
        <alternativeName>
            <fullName evidence="18">N-acetylglucosamine-1-phosphate uridyltransferase</fullName>
        </alternativeName>
    </domain>
    <domain>
        <recommendedName>
            <fullName evidence="18">Glucosamine-1-phosphate N-acetyltransferase</fullName>
            <ecNumber evidence="18">2.3.1.157</ecNumber>
        </recommendedName>
    </domain>
</protein>
<comment type="catalytic activity">
    <reaction evidence="15 18">
        <text>alpha-D-glucosamine 1-phosphate + acetyl-CoA = N-acetyl-alpha-D-glucosamine 1-phosphate + CoA + H(+)</text>
        <dbReference type="Rhea" id="RHEA:13725"/>
        <dbReference type="ChEBI" id="CHEBI:15378"/>
        <dbReference type="ChEBI" id="CHEBI:57287"/>
        <dbReference type="ChEBI" id="CHEBI:57288"/>
        <dbReference type="ChEBI" id="CHEBI:57776"/>
        <dbReference type="ChEBI" id="CHEBI:58516"/>
        <dbReference type="EC" id="2.3.1.157"/>
    </reaction>
</comment>
<dbReference type="PROSITE" id="PS00101">
    <property type="entry name" value="HEXAPEP_TRANSFERASES"/>
    <property type="match status" value="1"/>
</dbReference>
<dbReference type="Gene3D" id="3.90.550.10">
    <property type="entry name" value="Spore Coat Polysaccharide Biosynthesis Protein SpsA, Chain A"/>
    <property type="match status" value="1"/>
</dbReference>
<evidence type="ECO:0000256" key="11">
    <source>
        <dbReference type="ARBA" id="ARBA00022984"/>
    </source>
</evidence>
<feature type="binding site" evidence="18">
    <location>
        <position position="337"/>
    </location>
    <ligand>
        <name>UDP-N-acetyl-alpha-D-glucosamine</name>
        <dbReference type="ChEBI" id="CHEBI:57705"/>
    </ligand>
</feature>
<comment type="pathway">
    <text evidence="18">Bacterial outer membrane biogenesis; LPS lipid A biosynthesis.</text>
</comment>
<dbReference type="Pfam" id="PF00132">
    <property type="entry name" value="Hexapep"/>
    <property type="match status" value="3"/>
</dbReference>
<evidence type="ECO:0000256" key="15">
    <source>
        <dbReference type="ARBA" id="ARBA00048247"/>
    </source>
</evidence>
<dbReference type="GO" id="GO:0016020">
    <property type="term" value="C:membrane"/>
    <property type="evidence" value="ECO:0007669"/>
    <property type="project" value="GOC"/>
</dbReference>
<accession>A0A0F3IW95</accession>
<feature type="binding site" evidence="18">
    <location>
        <position position="426"/>
    </location>
    <ligand>
        <name>acetyl-CoA</name>
        <dbReference type="ChEBI" id="CHEBI:57288"/>
    </ligand>
</feature>
<evidence type="ECO:0000313" key="21">
    <source>
        <dbReference type="Proteomes" id="UP000033774"/>
    </source>
</evidence>
<comment type="subcellular location">
    <subcellularLocation>
        <location evidence="1 18">Cytoplasm</location>
    </subcellularLocation>
</comment>
<feature type="binding site" evidence="18">
    <location>
        <position position="391"/>
    </location>
    <ligand>
        <name>acetyl-CoA</name>
        <dbReference type="ChEBI" id="CHEBI:57288"/>
    </ligand>
</feature>
<dbReference type="CDD" id="cd03353">
    <property type="entry name" value="LbH_GlmU_C"/>
    <property type="match status" value="1"/>
</dbReference>
<name>A0A0F3IW95_9PROT</name>
<comment type="similarity">
    <text evidence="2 18">In the C-terminal section; belongs to the transferase hexapeptide repeat family.</text>
</comment>
<keyword evidence="5 18" id="KW-0808">Transferase</keyword>
<dbReference type="EC" id="2.3.1.157" evidence="18"/>
<comment type="catalytic activity">
    <reaction evidence="16 18">
        <text>N-acetyl-alpha-D-glucosamine 1-phosphate + UTP + H(+) = UDP-N-acetyl-alpha-D-glucosamine + diphosphate</text>
        <dbReference type="Rhea" id="RHEA:13509"/>
        <dbReference type="ChEBI" id="CHEBI:15378"/>
        <dbReference type="ChEBI" id="CHEBI:33019"/>
        <dbReference type="ChEBI" id="CHEBI:46398"/>
        <dbReference type="ChEBI" id="CHEBI:57705"/>
        <dbReference type="ChEBI" id="CHEBI:57776"/>
        <dbReference type="EC" id="2.7.7.23"/>
    </reaction>
</comment>
<comment type="subunit">
    <text evidence="18">Homotrimer.</text>
</comment>
<dbReference type="GO" id="GO:0008360">
    <property type="term" value="P:regulation of cell shape"/>
    <property type="evidence" value="ECO:0007669"/>
    <property type="project" value="UniProtKB-KW"/>
</dbReference>
<feature type="domain" description="MobA-like NTP transferase" evidence="19">
    <location>
        <begin position="6"/>
        <end position="133"/>
    </location>
</feature>
<comment type="caution">
    <text evidence="18">Lacks conserved residue(s) required for the propagation of feature annotation.</text>
</comment>
<dbReference type="OrthoDB" id="9775031at2"/>
<feature type="region of interest" description="N-acetyltransferase" evidence="18">
    <location>
        <begin position="254"/>
        <end position="452"/>
    </location>
</feature>
<evidence type="ECO:0000256" key="16">
    <source>
        <dbReference type="ARBA" id="ARBA00048493"/>
    </source>
</evidence>
<evidence type="ECO:0000256" key="9">
    <source>
        <dbReference type="ARBA" id="ARBA00022842"/>
    </source>
</evidence>
<dbReference type="InterPro" id="IPR018357">
    <property type="entry name" value="Hexapep_transf_CS"/>
</dbReference>
<evidence type="ECO:0000256" key="1">
    <source>
        <dbReference type="ARBA" id="ARBA00004496"/>
    </source>
</evidence>
<feature type="binding site" evidence="18">
    <location>
        <begin position="372"/>
        <end position="373"/>
    </location>
    <ligand>
        <name>acetyl-CoA</name>
        <dbReference type="ChEBI" id="CHEBI:57288"/>
    </ligand>
</feature>
<dbReference type="InterPro" id="IPR001451">
    <property type="entry name" value="Hexapep"/>
</dbReference>
<evidence type="ECO:0000256" key="8">
    <source>
        <dbReference type="ARBA" id="ARBA00022737"/>
    </source>
</evidence>
<feature type="region of interest" description="Linker" evidence="18">
    <location>
        <begin position="233"/>
        <end position="253"/>
    </location>
</feature>
<evidence type="ECO:0000256" key="7">
    <source>
        <dbReference type="ARBA" id="ARBA00022723"/>
    </source>
</evidence>
<dbReference type="RefSeq" id="WP_045774232.1">
    <property type="nucleotide sequence ID" value="NZ_LAJY01000015.1"/>
</dbReference>
<evidence type="ECO:0000313" key="20">
    <source>
        <dbReference type="EMBL" id="KJV11025.1"/>
    </source>
</evidence>
<dbReference type="GO" id="GO:0005737">
    <property type="term" value="C:cytoplasm"/>
    <property type="evidence" value="ECO:0007669"/>
    <property type="project" value="UniProtKB-SubCell"/>
</dbReference>
<evidence type="ECO:0000259" key="19">
    <source>
        <dbReference type="Pfam" id="PF12804"/>
    </source>
</evidence>
<dbReference type="GO" id="GO:0000287">
    <property type="term" value="F:magnesium ion binding"/>
    <property type="evidence" value="ECO:0007669"/>
    <property type="project" value="UniProtKB-UniRule"/>
</dbReference>
<keyword evidence="10 18" id="KW-0133">Cell shape</keyword>
<comment type="caution">
    <text evidence="20">The sequence shown here is derived from an EMBL/GenBank/DDBJ whole genome shotgun (WGS) entry which is preliminary data.</text>
</comment>
<dbReference type="PANTHER" id="PTHR43584:SF3">
    <property type="entry name" value="BIFUNCTIONAL PROTEIN GLMU"/>
    <property type="match status" value="1"/>
</dbReference>
<evidence type="ECO:0000256" key="17">
    <source>
        <dbReference type="ARBA" id="ARBA00049628"/>
    </source>
</evidence>
<keyword evidence="9 18" id="KW-0460">Magnesium</keyword>
<keyword evidence="11 18" id="KW-0573">Peptidoglycan synthesis</keyword>
<evidence type="ECO:0000256" key="4">
    <source>
        <dbReference type="ARBA" id="ARBA00022490"/>
    </source>
</evidence>
<dbReference type="GO" id="GO:0006048">
    <property type="term" value="P:UDP-N-acetylglucosamine biosynthetic process"/>
    <property type="evidence" value="ECO:0007669"/>
    <property type="project" value="UniProtKB-UniPathway"/>
</dbReference>
<dbReference type="NCBIfam" id="TIGR01173">
    <property type="entry name" value="glmU"/>
    <property type="match status" value="1"/>
</dbReference>
<dbReference type="Gene3D" id="2.160.10.10">
    <property type="entry name" value="Hexapeptide repeat proteins"/>
    <property type="match status" value="1"/>
</dbReference>
<dbReference type="InterPro" id="IPR011004">
    <property type="entry name" value="Trimer_LpxA-like_sf"/>
</dbReference>
<dbReference type="InterPro" id="IPR005882">
    <property type="entry name" value="Bifunctional_GlmU"/>
</dbReference>
<feature type="active site" description="Proton acceptor" evidence="18">
    <location>
        <position position="349"/>
    </location>
</feature>
<comment type="function">
    <text evidence="17 18">Catalyzes the last two sequential reactions in the de novo biosynthetic pathway for UDP-N-acetylglucosamine (UDP-GlcNAc). The C-terminal domain catalyzes the transfer of acetyl group from acetyl coenzyme A to glucosamine-1-phosphate (GlcN-1-P) to produce N-acetylglucosamine-1-phosphate (GlcNAc-1-P), which is converted into UDP-GlcNAc by the transfer of uridine 5-monophosphate (from uridine 5-triphosphate), a reaction catalyzed by the N-terminal domain.</text>
</comment>
<dbReference type="Proteomes" id="UP000033774">
    <property type="component" value="Unassembled WGS sequence"/>
</dbReference>
<feature type="region of interest" description="Pyrophosphorylase" evidence="18">
    <location>
        <begin position="1"/>
        <end position="232"/>
    </location>
</feature>
<dbReference type="EMBL" id="LAJY01000015">
    <property type="protein sequence ID" value="KJV11025.1"/>
    <property type="molecule type" value="Genomic_DNA"/>
</dbReference>
<evidence type="ECO:0000256" key="12">
    <source>
        <dbReference type="ARBA" id="ARBA00023268"/>
    </source>
</evidence>
<sequence>MSLVTAVILAAGLGTRMKSSMPKVMHPIAHRPMIRHIIEMLEAVGEQTDHAIKIVTVIGPDMPSLEAAVAPHATVIQHERRGTGHAVQMALPKMPAEGVVLILVGDAPLLRAETVQALLEAHHTSKSAVLVGSFRPPLATGFGRIIHGADGTVRRIIEEKDLAPEQKAIPLCNSGFFVVAAETLPKLLAHLTPSNAQGEFYLTDIVEHAVSAGLSVRELEIPAEDVLAVNSRAEQAIVERIAQDRYRAAAMANGATLLDPQTVYFAADTKLGRDVIVGQNVVFGPAVTVGDNVTIHAFSHLEGASVAAGAIIGPYARLRPGAAIGEGAHIGNFVEVKNSTLGAGAKANHLTYLGDADIGAGSNIGAGTITCNYDGINKHRTIVGAGAFIGSNTALVAPVTVGDGALVGAGSTITKDVPADAIAVVRGPLTQKEGAAARFRDSRRAMKAKKKD</sequence>
<dbReference type="GO" id="GO:0071555">
    <property type="term" value="P:cell wall organization"/>
    <property type="evidence" value="ECO:0007669"/>
    <property type="project" value="UniProtKB-KW"/>
</dbReference>
<gene>
    <name evidence="18 20" type="primary">glmU</name>
    <name evidence="20" type="ORF">VZ95_01050</name>
</gene>
<dbReference type="UniPathway" id="UPA00973"/>
<evidence type="ECO:0000256" key="18">
    <source>
        <dbReference type="HAMAP-Rule" id="MF_01631"/>
    </source>
</evidence>
<feature type="binding site" evidence="18">
    <location>
        <position position="158"/>
    </location>
    <ligand>
        <name>UDP-N-acetyl-alpha-D-glucosamine</name>
        <dbReference type="ChEBI" id="CHEBI:57705"/>
    </ligand>
</feature>
<dbReference type="HAMAP" id="MF_01631">
    <property type="entry name" value="GlmU"/>
    <property type="match status" value="1"/>
</dbReference>
<evidence type="ECO:0000256" key="6">
    <source>
        <dbReference type="ARBA" id="ARBA00022695"/>
    </source>
</evidence>
<feature type="binding site" evidence="18">
    <location>
        <position position="23"/>
    </location>
    <ligand>
        <name>UDP-N-acetyl-alpha-D-glucosamine</name>
        <dbReference type="ChEBI" id="CHEBI:57705"/>
    </ligand>
</feature>
<keyword evidence="6 18" id="KW-0548">Nucleotidyltransferase</keyword>
<dbReference type="NCBIfam" id="NF010933">
    <property type="entry name" value="PRK14353.1"/>
    <property type="match status" value="1"/>
</dbReference>
<feature type="binding site" evidence="18">
    <location>
        <position position="409"/>
    </location>
    <ligand>
        <name>acetyl-CoA</name>
        <dbReference type="ChEBI" id="CHEBI:57288"/>
    </ligand>
</feature>
<dbReference type="InterPro" id="IPR050065">
    <property type="entry name" value="GlmU-like"/>
</dbReference>
<comment type="pathway">
    <text evidence="18">Nucleotide-sugar biosynthesis; UDP-N-acetyl-alpha-D-glucosamine biosynthesis; N-acetyl-alpha-D-glucosamine 1-phosphate from alpha-D-glucosamine 6-phosphate (route II): step 2/2.</text>
</comment>
<dbReference type="Pfam" id="PF12804">
    <property type="entry name" value="NTP_transf_3"/>
    <property type="match status" value="1"/>
</dbReference>
<keyword evidence="7 18" id="KW-0479">Metal-binding</keyword>
<comment type="pathway">
    <text evidence="18">Nucleotide-sugar biosynthesis; UDP-N-acetyl-alpha-D-glucosamine biosynthesis; UDP-N-acetyl-alpha-D-glucosamine from N-acetyl-alpha-D-glucosamine 1-phosphate: step 1/1.</text>
</comment>
<dbReference type="UniPathway" id="UPA00113">
    <property type="reaction ID" value="UER00532"/>
</dbReference>
<evidence type="ECO:0000256" key="5">
    <source>
        <dbReference type="ARBA" id="ARBA00022679"/>
    </source>
</evidence>
<keyword evidence="8 18" id="KW-0677">Repeat</keyword>
<evidence type="ECO:0000256" key="3">
    <source>
        <dbReference type="ARBA" id="ARBA00007947"/>
    </source>
</evidence>
<comment type="cofactor">
    <cofactor evidence="18">
        <name>Mg(2+)</name>
        <dbReference type="ChEBI" id="CHEBI:18420"/>
    </cofactor>
    <text evidence="18">Binds 1 Mg(2+) ion per subunit.</text>
</comment>
<dbReference type="InterPro" id="IPR038009">
    <property type="entry name" value="GlmU_C_LbH"/>
</dbReference>
<dbReference type="PANTHER" id="PTHR43584">
    <property type="entry name" value="NUCLEOTIDYL TRANSFERASE"/>
    <property type="match status" value="1"/>
</dbReference>
<dbReference type="GO" id="GO:0000902">
    <property type="term" value="P:cell morphogenesis"/>
    <property type="evidence" value="ECO:0007669"/>
    <property type="project" value="UniProtKB-UniRule"/>
</dbReference>
<reference evidence="20 21" key="1">
    <citation type="submission" date="2015-03" db="EMBL/GenBank/DDBJ databases">
        <title>Draft genome sequence of Elstera litoralis.</title>
        <authorList>
            <person name="Rahalkar M.C."/>
            <person name="Dhakephalkar P.K."/>
            <person name="Pore S.D."/>
            <person name="Arora P."/>
            <person name="Kapse N.G."/>
            <person name="Pandit P.S."/>
        </authorList>
    </citation>
    <scope>NUCLEOTIDE SEQUENCE [LARGE SCALE GENOMIC DNA]</scope>
    <source>
        <strain evidence="20 21">Dia-1</strain>
    </source>
</reference>
<dbReference type="EC" id="2.7.7.23" evidence="18"/>
<dbReference type="SUPFAM" id="SSF53448">
    <property type="entry name" value="Nucleotide-diphospho-sugar transferases"/>
    <property type="match status" value="1"/>
</dbReference>
<keyword evidence="21" id="KW-1185">Reference proteome</keyword>
<feature type="binding site" evidence="18">
    <location>
        <position position="352"/>
    </location>
    <ligand>
        <name>UDP-N-acetyl-alpha-D-glucosamine</name>
        <dbReference type="ChEBI" id="CHEBI:57705"/>
    </ligand>
</feature>
<comment type="similarity">
    <text evidence="3 18">In the N-terminal section; belongs to the N-acetylglucosamine-1-phosphate uridyltransferase family.</text>
</comment>
<dbReference type="GO" id="GO:0003977">
    <property type="term" value="F:UDP-N-acetylglucosamine diphosphorylase activity"/>
    <property type="evidence" value="ECO:0007669"/>
    <property type="project" value="UniProtKB-UniRule"/>
</dbReference>
<dbReference type="GO" id="GO:0019134">
    <property type="term" value="F:glucosamine-1-phosphate N-acetyltransferase activity"/>
    <property type="evidence" value="ECO:0007669"/>
    <property type="project" value="UniProtKB-UniRule"/>
</dbReference>
<dbReference type="PATRIC" id="fig|552518.3.peg.570"/>
<keyword evidence="4 18" id="KW-0963">Cytoplasm</keyword>
<dbReference type="SUPFAM" id="SSF51161">
    <property type="entry name" value="Trimeric LpxA-like enzymes"/>
    <property type="match status" value="1"/>
</dbReference>